<dbReference type="EMBL" id="BAABME010002758">
    <property type="protein sequence ID" value="GAA0155958.1"/>
    <property type="molecule type" value="Genomic_DNA"/>
</dbReference>
<protein>
    <recommendedName>
        <fullName evidence="1">MYB-CC type transcription factor LHEQLE-containing domain-containing protein</fullName>
    </recommendedName>
</protein>
<feature type="domain" description="MYB-CC type transcription factor LHEQLE-containing" evidence="1">
    <location>
        <begin position="23"/>
        <end position="68"/>
    </location>
</feature>
<comment type="caution">
    <text evidence="2">The sequence shown here is derived from an EMBL/GenBank/DDBJ whole genome shotgun (WGS) entry which is preliminary data.</text>
</comment>
<name>A0AAV3Q0H1_LITER</name>
<proteinExistence type="predicted"/>
<keyword evidence="3" id="KW-1185">Reference proteome</keyword>
<evidence type="ECO:0000313" key="3">
    <source>
        <dbReference type="Proteomes" id="UP001454036"/>
    </source>
</evidence>
<dbReference type="InterPro" id="IPR025756">
    <property type="entry name" value="Myb_CC_LHEQLE"/>
</dbReference>
<reference evidence="2 3" key="1">
    <citation type="submission" date="2024-01" db="EMBL/GenBank/DDBJ databases">
        <title>The complete chloroplast genome sequence of Lithospermum erythrorhizon: insights into the phylogenetic relationship among Boraginaceae species and the maternal lineages of purple gromwells.</title>
        <authorList>
            <person name="Okada T."/>
            <person name="Watanabe K."/>
        </authorList>
    </citation>
    <scope>NUCLEOTIDE SEQUENCE [LARGE SCALE GENOMIC DNA]</scope>
</reference>
<organism evidence="2 3">
    <name type="scientific">Lithospermum erythrorhizon</name>
    <name type="common">Purple gromwell</name>
    <name type="synonym">Lithospermum officinale var. erythrorhizon</name>
    <dbReference type="NCBI Taxonomy" id="34254"/>
    <lineage>
        <taxon>Eukaryota</taxon>
        <taxon>Viridiplantae</taxon>
        <taxon>Streptophyta</taxon>
        <taxon>Embryophyta</taxon>
        <taxon>Tracheophyta</taxon>
        <taxon>Spermatophyta</taxon>
        <taxon>Magnoliopsida</taxon>
        <taxon>eudicotyledons</taxon>
        <taxon>Gunneridae</taxon>
        <taxon>Pentapetalae</taxon>
        <taxon>asterids</taxon>
        <taxon>lamiids</taxon>
        <taxon>Boraginales</taxon>
        <taxon>Boraginaceae</taxon>
        <taxon>Boraginoideae</taxon>
        <taxon>Lithospermeae</taxon>
        <taxon>Lithospermum</taxon>
    </lineage>
</organism>
<dbReference type="Proteomes" id="UP001454036">
    <property type="component" value="Unassembled WGS sequence"/>
</dbReference>
<accession>A0AAV3Q0H1</accession>
<dbReference type="InterPro" id="IPR046955">
    <property type="entry name" value="PHR1-like"/>
</dbReference>
<dbReference type="GO" id="GO:0003700">
    <property type="term" value="F:DNA-binding transcription factor activity"/>
    <property type="evidence" value="ECO:0007669"/>
    <property type="project" value="InterPro"/>
</dbReference>
<dbReference type="AlphaFoldDB" id="A0AAV3Q0H1"/>
<dbReference type="PANTHER" id="PTHR31499:SF23">
    <property type="entry name" value="MYB FAMILY TRANSCRIPTION FACTOR PHL11"/>
    <property type="match status" value="1"/>
</dbReference>
<evidence type="ECO:0000259" key="1">
    <source>
        <dbReference type="Pfam" id="PF14379"/>
    </source>
</evidence>
<dbReference type="PANTHER" id="PTHR31499">
    <property type="entry name" value="MYB FAMILY TRANSCRIPTION FACTOR PHL11"/>
    <property type="match status" value="1"/>
</dbReference>
<gene>
    <name evidence="2" type="ORF">LIER_13564</name>
</gene>
<dbReference type="Pfam" id="PF14379">
    <property type="entry name" value="Myb_CC_LHEQLE"/>
    <property type="match status" value="1"/>
</dbReference>
<evidence type="ECO:0000313" key="2">
    <source>
        <dbReference type="EMBL" id="GAA0155958.1"/>
    </source>
</evidence>
<sequence>MNSNSSTVINNSRNIDMMNGEIPISDALISQIEVQKHLQDQFEVQKKLQRRIEAQGRYLQAILERAQRSLSIDMNCPDNLEATKTRINDFNLALSNIMDNINGEGNNNGSIIDKRITNDISIIHGSDCLLGQEEDEEEEDIKVT</sequence>